<evidence type="ECO:0000256" key="1">
    <source>
        <dbReference type="ARBA" id="ARBA00023015"/>
    </source>
</evidence>
<evidence type="ECO:0000256" key="2">
    <source>
        <dbReference type="ARBA" id="ARBA00023163"/>
    </source>
</evidence>
<dbReference type="Gene3D" id="3.40.50.880">
    <property type="match status" value="1"/>
</dbReference>
<dbReference type="Pfam" id="PF01965">
    <property type="entry name" value="DJ-1_PfpI"/>
    <property type="match status" value="1"/>
</dbReference>
<name>A0A553GYM9_9PSED</name>
<keyword evidence="2" id="KW-0804">Transcription</keyword>
<dbReference type="GO" id="GO:0003700">
    <property type="term" value="F:DNA-binding transcription factor activity"/>
    <property type="evidence" value="ECO:0007669"/>
    <property type="project" value="InterPro"/>
</dbReference>
<dbReference type="EMBL" id="VJOY01000007">
    <property type="protein sequence ID" value="TRX74575.1"/>
    <property type="molecule type" value="Genomic_DNA"/>
</dbReference>
<dbReference type="PANTHER" id="PTHR43130:SF3">
    <property type="entry name" value="HTH-TYPE TRANSCRIPTIONAL REGULATOR RV1931C"/>
    <property type="match status" value="1"/>
</dbReference>
<dbReference type="OrthoDB" id="9803764at2"/>
<dbReference type="InterPro" id="IPR002818">
    <property type="entry name" value="DJ-1/PfpI"/>
</dbReference>
<comment type="caution">
    <text evidence="4">The sequence shown here is derived from an EMBL/GenBank/DDBJ whole genome shotgun (WGS) entry which is preliminary data.</text>
</comment>
<dbReference type="SMART" id="SM00342">
    <property type="entry name" value="HTH_ARAC"/>
    <property type="match status" value="1"/>
</dbReference>
<keyword evidence="1" id="KW-0805">Transcription regulation</keyword>
<sequence length="374" mass="39430">MSSAPSALHAKHPSFAATPGPREVVALVFPGALLLNAAGPLEVFAAVPRVLPAFAAGAPYRIRLASRDGGLVDTVSGIAVATASLAEIDAGPGPLDTLIVIGGPGVDQAEHDETVAAWLAARAAGVRRICSIGSGAFVLAAAGLLSGRRAVTHWKFADGLQRRHPDVQVERQALYLQDGELWTSGGAAAGIDLGLALVEQDLGPSAALDLARYFTVFLQRSAGQPQISAPLRAQGEALRHARGQRLARLHGWIAEHLGDDLRVERLAERAGMSPRHFARAYVEATGSTPAQAVEALRLEAACRRLEAGDEALKHIAATLGFGNEERLRRLFQRRLGCSPQAYRHQARALHPPGAGQTGYRHGPPLAIPLDHLAV</sequence>
<dbReference type="Gene3D" id="1.10.10.60">
    <property type="entry name" value="Homeodomain-like"/>
    <property type="match status" value="1"/>
</dbReference>
<feature type="domain" description="HTH araC/xylS-type" evidence="3">
    <location>
        <begin position="247"/>
        <end position="345"/>
    </location>
</feature>
<protein>
    <submittedName>
        <fullName evidence="4">Helix-turn-helix domain-containing protein</fullName>
    </submittedName>
</protein>
<dbReference type="CDD" id="cd03137">
    <property type="entry name" value="GATase1_AraC_1"/>
    <property type="match status" value="1"/>
</dbReference>
<dbReference type="SUPFAM" id="SSF52317">
    <property type="entry name" value="Class I glutamine amidotransferase-like"/>
    <property type="match status" value="1"/>
</dbReference>
<dbReference type="PROSITE" id="PS01124">
    <property type="entry name" value="HTH_ARAC_FAMILY_2"/>
    <property type="match status" value="1"/>
</dbReference>
<accession>A0A553GYM9</accession>
<dbReference type="RefSeq" id="WP_143488400.1">
    <property type="nucleotide sequence ID" value="NZ_VJOY01000007.1"/>
</dbReference>
<dbReference type="Proteomes" id="UP000315235">
    <property type="component" value="Unassembled WGS sequence"/>
</dbReference>
<evidence type="ECO:0000313" key="4">
    <source>
        <dbReference type="EMBL" id="TRX74575.1"/>
    </source>
</evidence>
<evidence type="ECO:0000259" key="3">
    <source>
        <dbReference type="PROSITE" id="PS01124"/>
    </source>
</evidence>
<organism evidence="4 5">
    <name type="scientific">Pseudomonas mangiferae</name>
    <dbReference type="NCBI Taxonomy" id="2593654"/>
    <lineage>
        <taxon>Bacteria</taxon>
        <taxon>Pseudomonadati</taxon>
        <taxon>Pseudomonadota</taxon>
        <taxon>Gammaproteobacteria</taxon>
        <taxon>Pseudomonadales</taxon>
        <taxon>Pseudomonadaceae</taxon>
        <taxon>Pseudomonas</taxon>
    </lineage>
</organism>
<dbReference type="InterPro" id="IPR018060">
    <property type="entry name" value="HTH_AraC"/>
</dbReference>
<dbReference type="GO" id="GO:0043565">
    <property type="term" value="F:sequence-specific DNA binding"/>
    <property type="evidence" value="ECO:0007669"/>
    <property type="project" value="InterPro"/>
</dbReference>
<dbReference type="SUPFAM" id="SSF46689">
    <property type="entry name" value="Homeodomain-like"/>
    <property type="match status" value="2"/>
</dbReference>
<keyword evidence="5" id="KW-1185">Reference proteome</keyword>
<reference evidence="4 5" key="1">
    <citation type="submission" date="2019-07" db="EMBL/GenBank/DDBJ databases">
        <title>Pseudomonas mangiferae sp. nov., isolated from bark of mango tree in Thailand.</title>
        <authorList>
            <person name="Srisuk N."/>
            <person name="Anurat P."/>
        </authorList>
    </citation>
    <scope>NUCLEOTIDE SEQUENCE [LARGE SCALE GENOMIC DNA]</scope>
    <source>
        <strain evidence="4 5">DMKU_BBB3-04</strain>
    </source>
</reference>
<dbReference type="InterPro" id="IPR052158">
    <property type="entry name" value="INH-QAR"/>
</dbReference>
<proteinExistence type="predicted"/>
<dbReference type="AlphaFoldDB" id="A0A553GYM9"/>
<dbReference type="InterPro" id="IPR009057">
    <property type="entry name" value="Homeodomain-like_sf"/>
</dbReference>
<gene>
    <name evidence="4" type="ORF">FM069_11230</name>
</gene>
<evidence type="ECO:0000313" key="5">
    <source>
        <dbReference type="Proteomes" id="UP000315235"/>
    </source>
</evidence>
<dbReference type="PANTHER" id="PTHR43130">
    <property type="entry name" value="ARAC-FAMILY TRANSCRIPTIONAL REGULATOR"/>
    <property type="match status" value="1"/>
</dbReference>
<dbReference type="InterPro" id="IPR029062">
    <property type="entry name" value="Class_I_gatase-like"/>
</dbReference>
<dbReference type="Pfam" id="PF12833">
    <property type="entry name" value="HTH_18"/>
    <property type="match status" value="1"/>
</dbReference>